<reference evidence="9" key="1">
    <citation type="journal article" date="2020" name="mSystems">
        <title>Genome- and Community-Level Interaction Insights into Carbon Utilization and Element Cycling Functions of Hydrothermarchaeota in Hydrothermal Sediment.</title>
        <authorList>
            <person name="Zhou Z."/>
            <person name="Liu Y."/>
            <person name="Xu W."/>
            <person name="Pan J."/>
            <person name="Luo Z.H."/>
            <person name="Li M."/>
        </authorList>
    </citation>
    <scope>NUCLEOTIDE SEQUENCE [LARGE SCALE GENOMIC DNA]</scope>
    <source>
        <strain evidence="9">SpSt-456</strain>
    </source>
</reference>
<comment type="caution">
    <text evidence="9">The sequence shown here is derived from an EMBL/GenBank/DDBJ whole genome shotgun (WGS) entry which is preliminary data.</text>
</comment>
<sequence length="487" mass="53913">MAVRSECPAGGTDRGHGHWRIKERRAMRALLWKASDWSAVFGSLWVWAVLLGVTAVGLSAGRAAELFTLEDCIRRALESNPEIRGQRYGHEAALQEKTKARAAYWPSLDAQGLYSRFGEPQRVVPAHANNEPGVFDRDLMDTALIGRLVLFEGGRRAAAVRAAELGAERALWDLTATTHDVMLNTASVFYKILQLDQLIRATEGSLHALRAQEKLVRDQLDVGRAAPVDLMKIQVRVSSLTQKLSSLRADRQVLLVFLGRLMGLDVEERPSFDVSGTLEKPRVSWMAQEEALREAMDKRPEKKAAQAAAETAAQAIRAARADHFPQVYAFGRYGLRHGLPYDANDSPGGLSHEDTWAAGLQVDVPLFRGGAVQAGVRQAERLHHRAREQLRAVELEIRKDVEQALTALNDALERTDVTRSAVAVAEETLRIEREKYAAGKNSINDVLDAQAALLQAEVEYSQAVMDARIALMERDRALGRDPGEDLR</sequence>
<evidence type="ECO:0000256" key="6">
    <source>
        <dbReference type="ARBA" id="ARBA00023136"/>
    </source>
</evidence>
<dbReference type="GO" id="GO:0009279">
    <property type="term" value="C:cell outer membrane"/>
    <property type="evidence" value="ECO:0007669"/>
    <property type="project" value="UniProtKB-SubCell"/>
</dbReference>
<evidence type="ECO:0000256" key="4">
    <source>
        <dbReference type="ARBA" id="ARBA00022452"/>
    </source>
</evidence>
<dbReference type="GO" id="GO:0015288">
    <property type="term" value="F:porin activity"/>
    <property type="evidence" value="ECO:0007669"/>
    <property type="project" value="TreeGrafter"/>
</dbReference>
<dbReference type="Gene3D" id="1.20.1600.10">
    <property type="entry name" value="Outer membrane efflux proteins (OEP)"/>
    <property type="match status" value="1"/>
</dbReference>
<dbReference type="EMBL" id="DSTK01000034">
    <property type="protein sequence ID" value="HFK97857.1"/>
    <property type="molecule type" value="Genomic_DNA"/>
</dbReference>
<comment type="similarity">
    <text evidence="2">Belongs to the outer membrane factor (OMF) (TC 1.B.17) family.</text>
</comment>
<accession>A0A832A599</accession>
<proteinExistence type="inferred from homology"/>
<evidence type="ECO:0000256" key="1">
    <source>
        <dbReference type="ARBA" id="ARBA00004442"/>
    </source>
</evidence>
<dbReference type="AlphaFoldDB" id="A0A832A599"/>
<evidence type="ECO:0000256" key="3">
    <source>
        <dbReference type="ARBA" id="ARBA00022448"/>
    </source>
</evidence>
<keyword evidence="5 8" id="KW-0812">Transmembrane</keyword>
<dbReference type="SUPFAM" id="SSF56954">
    <property type="entry name" value="Outer membrane efflux proteins (OEP)"/>
    <property type="match status" value="1"/>
</dbReference>
<keyword evidence="8" id="KW-1133">Transmembrane helix</keyword>
<evidence type="ECO:0000256" key="2">
    <source>
        <dbReference type="ARBA" id="ARBA00007613"/>
    </source>
</evidence>
<gene>
    <name evidence="9" type="ORF">ENS06_11135</name>
</gene>
<dbReference type="InterPro" id="IPR003423">
    <property type="entry name" value="OMP_efflux"/>
</dbReference>
<feature type="transmembrane region" description="Helical" evidence="8">
    <location>
        <begin position="37"/>
        <end position="58"/>
    </location>
</feature>
<keyword evidence="7" id="KW-0998">Cell outer membrane</keyword>
<dbReference type="PANTHER" id="PTHR30026">
    <property type="entry name" value="OUTER MEMBRANE PROTEIN TOLC"/>
    <property type="match status" value="1"/>
</dbReference>
<dbReference type="Pfam" id="PF02321">
    <property type="entry name" value="OEP"/>
    <property type="match status" value="2"/>
</dbReference>
<evidence type="ECO:0000256" key="5">
    <source>
        <dbReference type="ARBA" id="ARBA00022692"/>
    </source>
</evidence>
<protein>
    <submittedName>
        <fullName evidence="9">TolC family protein</fullName>
    </submittedName>
</protein>
<evidence type="ECO:0000256" key="8">
    <source>
        <dbReference type="SAM" id="Phobius"/>
    </source>
</evidence>
<keyword evidence="6 8" id="KW-0472">Membrane</keyword>
<dbReference type="InterPro" id="IPR051906">
    <property type="entry name" value="TolC-like"/>
</dbReference>
<keyword evidence="4" id="KW-1134">Transmembrane beta strand</keyword>
<name>A0A832A599_9BACT</name>
<dbReference type="GO" id="GO:1990281">
    <property type="term" value="C:efflux pump complex"/>
    <property type="evidence" value="ECO:0007669"/>
    <property type="project" value="TreeGrafter"/>
</dbReference>
<keyword evidence="3" id="KW-0813">Transport</keyword>
<evidence type="ECO:0000313" key="9">
    <source>
        <dbReference type="EMBL" id="HFK97857.1"/>
    </source>
</evidence>
<dbReference type="PANTHER" id="PTHR30026:SF20">
    <property type="entry name" value="OUTER MEMBRANE PROTEIN TOLC"/>
    <property type="match status" value="1"/>
</dbReference>
<organism evidence="9">
    <name type="scientific">Desulfacinum infernum</name>
    <dbReference type="NCBI Taxonomy" id="35837"/>
    <lineage>
        <taxon>Bacteria</taxon>
        <taxon>Pseudomonadati</taxon>
        <taxon>Thermodesulfobacteriota</taxon>
        <taxon>Syntrophobacteria</taxon>
        <taxon>Syntrophobacterales</taxon>
        <taxon>Syntrophobacteraceae</taxon>
        <taxon>Desulfacinum</taxon>
    </lineage>
</organism>
<dbReference type="GO" id="GO:0015562">
    <property type="term" value="F:efflux transmembrane transporter activity"/>
    <property type="evidence" value="ECO:0007669"/>
    <property type="project" value="InterPro"/>
</dbReference>
<comment type="subcellular location">
    <subcellularLocation>
        <location evidence="1">Cell outer membrane</location>
    </subcellularLocation>
</comment>
<evidence type="ECO:0000256" key="7">
    <source>
        <dbReference type="ARBA" id="ARBA00023237"/>
    </source>
</evidence>